<sequence>MSSASNPNLNPNPNLDPSAAWGPNDAPPTQHHLHKSSDVLPGAARAQVGRGAGNDDDDDVRDPESFEDRLAAPDQQVQDQYPSSAYGAEGRNAWTEERPLGVQPTARGGVAIGGREDLPETHASAADKLVGKTQKVVGKITKNPEMHERGELRESGGKAAAMGEGRAPHD</sequence>
<organism evidence="2">
    <name type="scientific">Ganoderma boninense</name>
    <dbReference type="NCBI Taxonomy" id="34458"/>
    <lineage>
        <taxon>Eukaryota</taxon>
        <taxon>Fungi</taxon>
        <taxon>Dikarya</taxon>
        <taxon>Basidiomycota</taxon>
        <taxon>Agaricomycotina</taxon>
        <taxon>Agaricomycetes</taxon>
        <taxon>Polyporales</taxon>
        <taxon>Polyporaceae</taxon>
        <taxon>Ganoderma</taxon>
    </lineage>
</organism>
<feature type="region of interest" description="Disordered" evidence="1">
    <location>
        <begin position="138"/>
        <end position="170"/>
    </location>
</feature>
<protein>
    <submittedName>
        <fullName evidence="2">Polyketide synthetase protein</fullName>
    </submittedName>
</protein>
<name>A0A5K1K4G5_9APHY</name>
<feature type="compositionally biased region" description="Low complexity" evidence="1">
    <location>
        <begin position="1"/>
        <end position="20"/>
    </location>
</feature>
<feature type="region of interest" description="Disordered" evidence="1">
    <location>
        <begin position="1"/>
        <end position="120"/>
    </location>
</feature>
<feature type="compositionally biased region" description="Basic and acidic residues" evidence="1">
    <location>
        <begin position="142"/>
        <end position="156"/>
    </location>
</feature>
<dbReference type="AlphaFoldDB" id="A0A5K1K4G5"/>
<proteinExistence type="predicted"/>
<accession>A0A5K1K4G5</accession>
<reference evidence="2" key="1">
    <citation type="submission" date="2019-10" db="EMBL/GenBank/DDBJ databases">
        <authorList>
            <person name="Nor Muhammad N."/>
        </authorList>
    </citation>
    <scope>NUCLEOTIDE SEQUENCE</scope>
</reference>
<feature type="compositionally biased region" description="Basic and acidic residues" evidence="1">
    <location>
        <begin position="62"/>
        <end position="71"/>
    </location>
</feature>
<gene>
    <name evidence="2" type="primary">B9JV05</name>
</gene>
<dbReference type="EMBL" id="LR728774">
    <property type="protein sequence ID" value="VWP00749.1"/>
    <property type="molecule type" value="Genomic_DNA"/>
</dbReference>
<evidence type="ECO:0000256" key="1">
    <source>
        <dbReference type="SAM" id="MobiDB-lite"/>
    </source>
</evidence>
<evidence type="ECO:0000313" key="2">
    <source>
        <dbReference type="EMBL" id="VWP00749.1"/>
    </source>
</evidence>